<feature type="domain" description="Peripheral subunit-binding (PSBD)" evidence="9">
    <location>
        <begin position="146"/>
        <end position="183"/>
    </location>
</feature>
<dbReference type="InterPro" id="IPR023213">
    <property type="entry name" value="CAT-like_dom_sf"/>
</dbReference>
<keyword evidence="5 6" id="KW-0012">Acyltransferase</keyword>
<dbReference type="CDD" id="cd06849">
    <property type="entry name" value="lipoyl_domain"/>
    <property type="match status" value="1"/>
</dbReference>
<evidence type="ECO:0000259" key="9">
    <source>
        <dbReference type="PROSITE" id="PS51826"/>
    </source>
</evidence>
<dbReference type="SUPFAM" id="SSF51230">
    <property type="entry name" value="Single hybrid motif"/>
    <property type="match status" value="1"/>
</dbReference>
<sequence>MTAREFRLPDIGEGLVEAEILRWAVPVGGQVAVDEILVEVETAKTATDIPSPYAGTVIRHGAAEGEIIVVGDILAVVGDPGDVWPAPQNNSANRSAADGAAAVPASAPVSGTGADAMPIVGNLSEDATELRPVATGVGVERDPSVVALPLVRKVAKELGVDLQQVTGSGPGGRITRKDVEAAASAKSDPQVAPGHAASTPAGGERRRMSTLRRTIAANMSRSWAEIPHVTSFDEADASRLLSVRNALQNRHGVSIPIDALVIAAIVPALREVPVFNARLEGEDLVYHDCHDIGIAVNTPEGLLVAVVKDAGAKSVLELAADVRRLSEQARDRSLPPGDVSGQTFTLSNTGAAGGGFGTPIIPPGTIGVLATGRAKDKPVARNQSIEIATMMPLSFSYDHRVADGAVGRRFLAMVVENLTEPALFLTAGQ</sequence>
<dbReference type="InterPro" id="IPR004167">
    <property type="entry name" value="PSBD"/>
</dbReference>
<keyword evidence="4 6" id="KW-0450">Lipoyl</keyword>
<evidence type="ECO:0000256" key="1">
    <source>
        <dbReference type="ARBA" id="ARBA00001938"/>
    </source>
</evidence>
<dbReference type="InterPro" id="IPR036625">
    <property type="entry name" value="E3-bd_dom_sf"/>
</dbReference>
<dbReference type="InterPro" id="IPR000089">
    <property type="entry name" value="Biotin_lipoyl"/>
</dbReference>
<dbReference type="GO" id="GO:0031405">
    <property type="term" value="F:lipoic acid binding"/>
    <property type="evidence" value="ECO:0007669"/>
    <property type="project" value="TreeGrafter"/>
</dbReference>
<comment type="cofactor">
    <cofactor evidence="1 6">
        <name>(R)-lipoate</name>
        <dbReference type="ChEBI" id="CHEBI:83088"/>
    </cofactor>
</comment>
<dbReference type="SUPFAM" id="SSF47005">
    <property type="entry name" value="Peripheral subunit-binding domain of 2-oxo acid dehydrogenase complex"/>
    <property type="match status" value="1"/>
</dbReference>
<dbReference type="Gene3D" id="4.10.320.10">
    <property type="entry name" value="E3-binding domain"/>
    <property type="match status" value="1"/>
</dbReference>
<evidence type="ECO:0000256" key="5">
    <source>
        <dbReference type="ARBA" id="ARBA00023315"/>
    </source>
</evidence>
<dbReference type="PROSITE" id="PS00189">
    <property type="entry name" value="LIPOYL"/>
    <property type="match status" value="1"/>
</dbReference>
<dbReference type="EMBL" id="JAASRO010000001">
    <property type="protein sequence ID" value="NIK61433.1"/>
    <property type="molecule type" value="Genomic_DNA"/>
</dbReference>
<dbReference type="Pfam" id="PF00198">
    <property type="entry name" value="2-oxoacid_dh"/>
    <property type="match status" value="1"/>
</dbReference>
<protein>
    <recommendedName>
        <fullName evidence="6">Dihydrolipoamide acetyltransferase component of pyruvate dehydrogenase complex</fullName>
        <ecNumber evidence="6">2.3.1.-</ecNumber>
    </recommendedName>
</protein>
<dbReference type="Gene3D" id="2.40.50.100">
    <property type="match status" value="1"/>
</dbReference>
<dbReference type="Gene3D" id="3.30.559.10">
    <property type="entry name" value="Chloramphenicol acetyltransferase-like domain"/>
    <property type="match status" value="1"/>
</dbReference>
<gene>
    <name evidence="10" type="ORF">BJY22_007150</name>
</gene>
<evidence type="ECO:0000256" key="6">
    <source>
        <dbReference type="RuleBase" id="RU003423"/>
    </source>
</evidence>
<reference evidence="10 11" key="1">
    <citation type="submission" date="2020-03" db="EMBL/GenBank/DDBJ databases">
        <title>Sequencing the genomes of 1000 actinobacteria strains.</title>
        <authorList>
            <person name="Klenk H.-P."/>
        </authorList>
    </citation>
    <scope>NUCLEOTIDE SEQUENCE [LARGE SCALE GENOMIC DNA]</scope>
    <source>
        <strain evidence="10 11">DSM 45490</strain>
    </source>
</reference>
<dbReference type="GO" id="GO:0016407">
    <property type="term" value="F:acetyltransferase activity"/>
    <property type="evidence" value="ECO:0007669"/>
    <property type="project" value="TreeGrafter"/>
</dbReference>
<evidence type="ECO:0000256" key="3">
    <source>
        <dbReference type="ARBA" id="ARBA00022679"/>
    </source>
</evidence>
<proteinExistence type="inferred from homology"/>
<evidence type="ECO:0000313" key="10">
    <source>
        <dbReference type="EMBL" id="NIK61433.1"/>
    </source>
</evidence>
<feature type="region of interest" description="Disordered" evidence="7">
    <location>
        <begin position="167"/>
        <end position="207"/>
    </location>
</feature>
<evidence type="ECO:0000256" key="2">
    <source>
        <dbReference type="ARBA" id="ARBA00007317"/>
    </source>
</evidence>
<dbReference type="PROSITE" id="PS50968">
    <property type="entry name" value="BIOTINYL_LIPOYL"/>
    <property type="match status" value="1"/>
</dbReference>
<name>A0A7X5VJV1_9ACTN</name>
<dbReference type="Pfam" id="PF00364">
    <property type="entry name" value="Biotin_lipoyl"/>
    <property type="match status" value="1"/>
</dbReference>
<dbReference type="InterPro" id="IPR050743">
    <property type="entry name" value="2-oxoacid_DH_E2_comp"/>
</dbReference>
<comment type="similarity">
    <text evidence="2 6">Belongs to the 2-oxoacid dehydrogenase family.</text>
</comment>
<organism evidence="10 11">
    <name type="scientific">Kribbella shirazensis</name>
    <dbReference type="NCBI Taxonomy" id="1105143"/>
    <lineage>
        <taxon>Bacteria</taxon>
        <taxon>Bacillati</taxon>
        <taxon>Actinomycetota</taxon>
        <taxon>Actinomycetes</taxon>
        <taxon>Propionibacteriales</taxon>
        <taxon>Kribbellaceae</taxon>
        <taxon>Kribbella</taxon>
    </lineage>
</organism>
<feature type="domain" description="Lipoyl-binding" evidence="8">
    <location>
        <begin position="3"/>
        <end position="78"/>
    </location>
</feature>
<dbReference type="InterPro" id="IPR011053">
    <property type="entry name" value="Single_hybrid_motif"/>
</dbReference>
<dbReference type="InterPro" id="IPR003016">
    <property type="entry name" value="2-oxoA_DH_lipoyl-BS"/>
</dbReference>
<evidence type="ECO:0000259" key="8">
    <source>
        <dbReference type="PROSITE" id="PS50968"/>
    </source>
</evidence>
<dbReference type="EC" id="2.3.1.-" evidence="6"/>
<keyword evidence="11" id="KW-1185">Reference proteome</keyword>
<evidence type="ECO:0000256" key="4">
    <source>
        <dbReference type="ARBA" id="ARBA00022823"/>
    </source>
</evidence>
<accession>A0A7X5VJV1</accession>
<dbReference type="Pfam" id="PF02817">
    <property type="entry name" value="E3_binding"/>
    <property type="match status" value="1"/>
</dbReference>
<dbReference type="PANTHER" id="PTHR43178">
    <property type="entry name" value="DIHYDROLIPOAMIDE ACETYLTRANSFERASE COMPONENT OF PYRUVATE DEHYDROGENASE COMPLEX"/>
    <property type="match status" value="1"/>
</dbReference>
<evidence type="ECO:0000313" key="11">
    <source>
        <dbReference type="Proteomes" id="UP000555407"/>
    </source>
</evidence>
<dbReference type="AlphaFoldDB" id="A0A7X5VJV1"/>
<dbReference type="SUPFAM" id="SSF52777">
    <property type="entry name" value="CoA-dependent acyltransferases"/>
    <property type="match status" value="1"/>
</dbReference>
<keyword evidence="3 6" id="KW-0808">Transferase</keyword>
<dbReference type="InterPro" id="IPR001078">
    <property type="entry name" value="2-oxoacid_DH_actylTfrase"/>
</dbReference>
<comment type="caution">
    <text evidence="10">The sequence shown here is derived from an EMBL/GenBank/DDBJ whole genome shotgun (WGS) entry which is preliminary data.</text>
</comment>
<keyword evidence="10" id="KW-0670">Pyruvate</keyword>
<dbReference type="GO" id="GO:0005737">
    <property type="term" value="C:cytoplasm"/>
    <property type="evidence" value="ECO:0007669"/>
    <property type="project" value="TreeGrafter"/>
</dbReference>
<dbReference type="PROSITE" id="PS51826">
    <property type="entry name" value="PSBD"/>
    <property type="match status" value="1"/>
</dbReference>
<evidence type="ECO:0000256" key="7">
    <source>
        <dbReference type="SAM" id="MobiDB-lite"/>
    </source>
</evidence>
<dbReference type="RefSeq" id="WP_167215926.1">
    <property type="nucleotide sequence ID" value="NZ_JAASRO010000001.1"/>
</dbReference>
<dbReference type="PANTHER" id="PTHR43178:SF5">
    <property type="entry name" value="LIPOAMIDE ACYLTRANSFERASE COMPONENT OF BRANCHED-CHAIN ALPHA-KETO ACID DEHYDROGENASE COMPLEX, MITOCHONDRIAL"/>
    <property type="match status" value="1"/>
</dbReference>
<dbReference type="Proteomes" id="UP000555407">
    <property type="component" value="Unassembled WGS sequence"/>
</dbReference>